<dbReference type="GO" id="GO:0003700">
    <property type="term" value="F:DNA-binding transcription factor activity"/>
    <property type="evidence" value="ECO:0007669"/>
    <property type="project" value="InterPro"/>
</dbReference>
<gene>
    <name evidence="4" type="ORF">GLX28_12340</name>
</gene>
<proteinExistence type="predicted"/>
<accession>A0A6I4YKA7</accession>
<dbReference type="AlphaFoldDB" id="A0A6I4YKA7"/>
<dbReference type="EMBL" id="WVHK01000044">
    <property type="protein sequence ID" value="MXV20421.1"/>
    <property type="molecule type" value="Genomic_DNA"/>
</dbReference>
<dbReference type="Pfam" id="PF13411">
    <property type="entry name" value="MerR_1"/>
    <property type="match status" value="1"/>
</dbReference>
<keyword evidence="1" id="KW-0238">DNA-binding</keyword>
<evidence type="ECO:0000313" key="4">
    <source>
        <dbReference type="EMBL" id="MXV20421.1"/>
    </source>
</evidence>
<dbReference type="Gene3D" id="1.10.1660.10">
    <property type="match status" value="1"/>
</dbReference>
<comment type="caution">
    <text evidence="4">The sequence shown here is derived from an EMBL/GenBank/DDBJ whole genome shotgun (WGS) entry which is preliminary data.</text>
</comment>
<evidence type="ECO:0000313" key="5">
    <source>
        <dbReference type="Proteomes" id="UP000430519"/>
    </source>
</evidence>
<organism evidence="4 5">
    <name type="scientific">Deinococcus xianganensis</name>
    <dbReference type="NCBI Taxonomy" id="1507289"/>
    <lineage>
        <taxon>Bacteria</taxon>
        <taxon>Thermotogati</taxon>
        <taxon>Deinococcota</taxon>
        <taxon>Deinococci</taxon>
        <taxon>Deinococcales</taxon>
        <taxon>Deinococcaceae</taxon>
        <taxon>Deinococcus</taxon>
    </lineage>
</organism>
<dbReference type="InterPro" id="IPR047057">
    <property type="entry name" value="MerR_fam"/>
</dbReference>
<dbReference type="PROSITE" id="PS50937">
    <property type="entry name" value="HTH_MERR_2"/>
    <property type="match status" value="1"/>
</dbReference>
<dbReference type="Proteomes" id="UP000430519">
    <property type="component" value="Unassembled WGS sequence"/>
</dbReference>
<dbReference type="PANTHER" id="PTHR30204">
    <property type="entry name" value="REDOX-CYCLING DRUG-SENSING TRANSCRIPTIONAL ACTIVATOR SOXR"/>
    <property type="match status" value="1"/>
</dbReference>
<reference evidence="4 5" key="1">
    <citation type="submission" date="2019-11" db="EMBL/GenBank/DDBJ databases">
        <title>Genome sequence of Deinococcus xianganensis Y35, AI-2 producing algicidal bacterium, isolated from lake water.</title>
        <authorList>
            <person name="Li Y."/>
        </authorList>
    </citation>
    <scope>NUCLEOTIDE SEQUENCE [LARGE SCALE GENOMIC DNA]</scope>
    <source>
        <strain evidence="4 5">Y35</strain>
    </source>
</reference>
<evidence type="ECO:0000256" key="2">
    <source>
        <dbReference type="SAM" id="MobiDB-lite"/>
    </source>
</evidence>
<protein>
    <submittedName>
        <fullName evidence="4">MerR family transcriptional regulator</fullName>
    </submittedName>
</protein>
<dbReference type="PANTHER" id="PTHR30204:SF93">
    <property type="entry name" value="HTH MERR-TYPE DOMAIN-CONTAINING PROTEIN"/>
    <property type="match status" value="1"/>
</dbReference>
<dbReference type="InterPro" id="IPR000551">
    <property type="entry name" value="MerR-type_HTH_dom"/>
</dbReference>
<dbReference type="GO" id="GO:0003677">
    <property type="term" value="F:DNA binding"/>
    <property type="evidence" value="ECO:0007669"/>
    <property type="project" value="UniProtKB-KW"/>
</dbReference>
<feature type="domain" description="HTH merR-type" evidence="3">
    <location>
        <begin position="5"/>
        <end position="74"/>
    </location>
</feature>
<dbReference type="SMART" id="SM00422">
    <property type="entry name" value="HTH_MERR"/>
    <property type="match status" value="1"/>
</dbReference>
<feature type="region of interest" description="Disordered" evidence="2">
    <location>
        <begin position="136"/>
        <end position="185"/>
    </location>
</feature>
<dbReference type="RefSeq" id="WP_160979916.1">
    <property type="nucleotide sequence ID" value="NZ_WVHK01000044.1"/>
</dbReference>
<evidence type="ECO:0000259" key="3">
    <source>
        <dbReference type="PROSITE" id="PS50937"/>
    </source>
</evidence>
<dbReference type="InterPro" id="IPR009061">
    <property type="entry name" value="DNA-bd_dom_put_sf"/>
</dbReference>
<keyword evidence="5" id="KW-1185">Reference proteome</keyword>
<feature type="compositionally biased region" description="Acidic residues" evidence="2">
    <location>
        <begin position="157"/>
        <end position="170"/>
    </location>
</feature>
<feature type="compositionally biased region" description="Low complexity" evidence="2">
    <location>
        <begin position="139"/>
        <end position="152"/>
    </location>
</feature>
<dbReference type="SUPFAM" id="SSF46955">
    <property type="entry name" value="Putative DNA-binding domain"/>
    <property type="match status" value="1"/>
</dbReference>
<dbReference type="CDD" id="cd00592">
    <property type="entry name" value="HTH_MerR-like"/>
    <property type="match status" value="1"/>
</dbReference>
<evidence type="ECO:0000256" key="1">
    <source>
        <dbReference type="ARBA" id="ARBA00023125"/>
    </source>
</evidence>
<sequence length="185" mass="20499">MTPTYYTTAELARAAQVTRRTVMHYAELGLLTPDQVTASGRALYGPYALRLLRDLIDLRALGFTLEEARDAVTLRRATHDVSGVYRRDWTRADIPLGDERLQALQVKLRTVHDAYERQADNLARFDRWLTKRFTGGQLPPAHAAAHDPAAPHTSEPDASDPDGPDPENPELEGSARADQGRSGQA</sequence>
<name>A0A6I4YKA7_9DEIO</name>